<proteinExistence type="predicted"/>
<feature type="transmembrane region" description="Helical" evidence="1">
    <location>
        <begin position="597"/>
        <end position="621"/>
    </location>
</feature>
<accession>A0AAW7Z9G6</accession>
<dbReference type="Gene3D" id="3.30.70.1440">
    <property type="entry name" value="Multidrug efflux transporter AcrB pore domain"/>
    <property type="match status" value="1"/>
</dbReference>
<keyword evidence="3" id="KW-1185">Reference proteome</keyword>
<feature type="transmembrane region" description="Helical" evidence="1">
    <location>
        <begin position="970"/>
        <end position="993"/>
    </location>
</feature>
<keyword evidence="1" id="KW-1133">Transmembrane helix</keyword>
<evidence type="ECO:0000313" key="3">
    <source>
        <dbReference type="Proteomes" id="UP001172911"/>
    </source>
</evidence>
<feature type="transmembrane region" description="Helical" evidence="1">
    <location>
        <begin position="918"/>
        <end position="937"/>
    </location>
</feature>
<feature type="transmembrane region" description="Helical" evidence="1">
    <location>
        <begin position="544"/>
        <end position="561"/>
    </location>
</feature>
<dbReference type="PANTHER" id="PTHR32063">
    <property type="match status" value="1"/>
</dbReference>
<feature type="transmembrane region" description="Helical" evidence="1">
    <location>
        <begin position="376"/>
        <end position="396"/>
    </location>
</feature>
<feature type="transmembrane region" description="Helical" evidence="1">
    <location>
        <begin position="402"/>
        <end position="425"/>
    </location>
</feature>
<dbReference type="AlphaFoldDB" id="A0AAW7Z9G6"/>
<gene>
    <name evidence="2" type="ORF">P6N53_01590</name>
</gene>
<evidence type="ECO:0000256" key="1">
    <source>
        <dbReference type="SAM" id="Phobius"/>
    </source>
</evidence>
<protein>
    <submittedName>
        <fullName evidence="2">Efflux RND transporter permease subunit</fullName>
    </submittedName>
</protein>
<feature type="transmembrane region" description="Helical" evidence="1">
    <location>
        <begin position="944"/>
        <end position="964"/>
    </location>
</feature>
<dbReference type="PRINTS" id="PR00702">
    <property type="entry name" value="ACRIFLAVINRP"/>
</dbReference>
<dbReference type="Gene3D" id="3.30.2090.10">
    <property type="entry name" value="Multidrug efflux transporter AcrB TolC docking domain, DN and DC subdomains"/>
    <property type="match status" value="2"/>
</dbReference>
<dbReference type="GO" id="GO:0042910">
    <property type="term" value="F:xenobiotic transmembrane transporter activity"/>
    <property type="evidence" value="ECO:0007669"/>
    <property type="project" value="TreeGrafter"/>
</dbReference>
<dbReference type="Pfam" id="PF00873">
    <property type="entry name" value="ACR_tran"/>
    <property type="match status" value="1"/>
</dbReference>
<feature type="transmembrane region" description="Helical" evidence="1">
    <location>
        <begin position="350"/>
        <end position="369"/>
    </location>
</feature>
<dbReference type="Gene3D" id="1.20.1640.10">
    <property type="entry name" value="Multidrug efflux transporter AcrB transmembrane domain"/>
    <property type="match status" value="2"/>
</dbReference>
<dbReference type="Proteomes" id="UP001172911">
    <property type="component" value="Unassembled WGS sequence"/>
</dbReference>
<dbReference type="InterPro" id="IPR001036">
    <property type="entry name" value="Acrflvin-R"/>
</dbReference>
<dbReference type="PANTHER" id="PTHR32063:SF24">
    <property type="entry name" value="CATION EFFLUX SYSTEM (ACRB_ACRD_ACRF FAMILY)"/>
    <property type="match status" value="1"/>
</dbReference>
<feature type="transmembrane region" description="Helical" evidence="1">
    <location>
        <begin position="1014"/>
        <end position="1035"/>
    </location>
</feature>
<organism evidence="2 3">
    <name type="scientific">Desulforamulus aquiferis</name>
    <dbReference type="NCBI Taxonomy" id="1397668"/>
    <lineage>
        <taxon>Bacteria</taxon>
        <taxon>Bacillati</taxon>
        <taxon>Bacillota</taxon>
        <taxon>Clostridia</taxon>
        <taxon>Eubacteriales</taxon>
        <taxon>Peptococcaceae</taxon>
        <taxon>Desulforamulus</taxon>
    </lineage>
</organism>
<dbReference type="SUPFAM" id="SSF82866">
    <property type="entry name" value="Multidrug efflux transporter AcrB transmembrane domain"/>
    <property type="match status" value="2"/>
</dbReference>
<dbReference type="SUPFAM" id="SSF82693">
    <property type="entry name" value="Multidrug efflux transporter AcrB pore domain, PN1, PN2, PC1 and PC2 subdomains"/>
    <property type="match status" value="3"/>
</dbReference>
<reference evidence="2" key="2">
    <citation type="submission" date="2023-03" db="EMBL/GenBank/DDBJ databases">
        <authorList>
            <person name="Zhang Z."/>
        </authorList>
    </citation>
    <scope>NUCLEOTIDE SEQUENCE</scope>
    <source>
        <strain evidence="2">DSA</strain>
    </source>
</reference>
<dbReference type="InterPro" id="IPR027463">
    <property type="entry name" value="AcrB_DN_DC_subdom"/>
</dbReference>
<dbReference type="Gene3D" id="3.30.70.1430">
    <property type="entry name" value="Multidrug efflux transporter AcrB pore domain"/>
    <property type="match status" value="2"/>
</dbReference>
<name>A0AAW7Z9G6_9FIRM</name>
<keyword evidence="1" id="KW-0472">Membrane</keyword>
<comment type="caution">
    <text evidence="2">The sequence shown here is derived from an EMBL/GenBank/DDBJ whole genome shotgun (WGS) entry which is preliminary data.</text>
</comment>
<feature type="transmembrane region" description="Helical" evidence="1">
    <location>
        <begin position="520"/>
        <end position="538"/>
    </location>
</feature>
<dbReference type="EMBL" id="JARPTC010000002">
    <property type="protein sequence ID" value="MDO7785919.1"/>
    <property type="molecule type" value="Genomic_DNA"/>
</dbReference>
<dbReference type="Gene3D" id="3.30.70.1320">
    <property type="entry name" value="Multidrug efflux transporter AcrB pore domain like"/>
    <property type="match status" value="1"/>
</dbReference>
<feature type="transmembrane region" description="Helical" evidence="1">
    <location>
        <begin position="446"/>
        <end position="466"/>
    </location>
</feature>
<dbReference type="SUPFAM" id="SSF82714">
    <property type="entry name" value="Multidrug efflux transporter AcrB TolC docking domain, DN and DC subdomains"/>
    <property type="match status" value="2"/>
</dbReference>
<evidence type="ECO:0000313" key="2">
    <source>
        <dbReference type="EMBL" id="MDO7785919.1"/>
    </source>
</evidence>
<feature type="transmembrane region" description="Helical" evidence="1">
    <location>
        <begin position="1047"/>
        <end position="1069"/>
    </location>
</feature>
<keyword evidence="1" id="KW-0812">Transmembrane</keyword>
<feature type="transmembrane region" description="Helical" evidence="1">
    <location>
        <begin position="478"/>
        <end position="500"/>
    </location>
</feature>
<dbReference type="RefSeq" id="WP_304540614.1">
    <property type="nucleotide sequence ID" value="NZ_JARPTC010000002.1"/>
</dbReference>
<sequence>MNSDPRNFLGRISEFFINKYRVVYLILAALVLMGVNAYMQLPREEQPEIVVPYAMVAVSYSGAAPNEVESLITDKIEGKLEELGDVKAISSTSSNGISTVLVEFNPGVDMEKNLQEIRNKIADLQDDLPEDAGIPVVRGFETGAEPIMVLNVSGAYDLITLKNIAEAIQKEIKRIDGIKEVEMVGGLEREINIYIDPAKLAASNISMNEIKNAIIKANINAPGGNLELDNLQYSIRTVAALQSPADLENIIVSTKNNTPVFLKDIASVEDSYAKATSYFGMYKEGISQEKTVTPAISLTVTRNDSTDTIKPSNEIKELLENGKGKLYPEDVLITISNDMAVKVDEQLADVTGNAISGLLIIIIVLFLFIGFQESLIVSFVIPISLLCTFMLLQYSGMTLNRISLLALIIALGMLVDNAIVVMENINRIRGQGLDIKSASKFATNQVAPAVAASTLTTMAAFFPMALMSGIRGDFMKVIPITVMFAVGASLIISLIITPALCSRFLRTHKVKNKEKNPKLVLIQNILSVLLVFCLSLYAFSNGSFGLLSWSSAVLFSGAMYLKKFKYNNSPLNGSSFIKLYEGFMAGILRDKKRKLSILAVTLLIFIISLSVIPLGLLKIALVPTVDNPNISIVVETPTGYLLDDSGTVVKEIENVLFTYPEIDNFISKVGIEGANSAQLSVVLVPYEERARASMEIVDQLRADVKNIAGARITVNQGSRGLSGDIPISIELKGDNLEELAETAEDFKNILNSIPGVVEPSTSLGEGAPEIQVVVDRQRASLLGIDPTTIGTEIRNAVQGIKVSTLRENQKEVDIVIRTSAERFNTLRDLEKVYFTSSAGEKIAFTQVASLVETRGFSAIEHQDLQRIIKVEADLTKGITVNEVLSTFKSKISDYSVPGDVTISYGGESEATAEVFGELAVKMIVAVILVFIILVIEFNSLSQPLTILFTVPLAVIGVMFGLIITHNNFGMYAFMGVVSLVGIAVNNAIVLVDFTNDLRKKGYDMLDALTEAGKIRFLPVFITSMTTIGAILPLALKDLTYGEMGFTLIFGLMTSTVLTLVIIPILYSLVEEYKLKFQKKVPILIDKE</sequence>
<reference evidence="2" key="1">
    <citation type="journal article" date="2023" name="J. Hazard. Mater.">
        <title>Anaerobic biodegradation of pyrene and benzo[a]pyrene by a new sulfate-reducing Desulforamulus aquiferis strain DSA.</title>
        <authorList>
            <person name="Zhang Z."/>
            <person name="Sun J."/>
            <person name="Gong X."/>
            <person name="Wang C."/>
            <person name="Wang H."/>
        </authorList>
    </citation>
    <scope>NUCLEOTIDE SEQUENCE</scope>
    <source>
        <strain evidence="2">DSA</strain>
    </source>
</reference>
<feature type="transmembrane region" description="Helical" evidence="1">
    <location>
        <begin position="21"/>
        <end position="39"/>
    </location>
</feature>
<dbReference type="GO" id="GO:0005886">
    <property type="term" value="C:plasma membrane"/>
    <property type="evidence" value="ECO:0007669"/>
    <property type="project" value="TreeGrafter"/>
</dbReference>